<evidence type="ECO:0000313" key="3">
    <source>
        <dbReference type="EMBL" id="RCG25839.1"/>
    </source>
</evidence>
<evidence type="ECO:0000313" key="4">
    <source>
        <dbReference type="Proteomes" id="UP000253094"/>
    </source>
</evidence>
<feature type="region of interest" description="Disordered" evidence="1">
    <location>
        <begin position="1792"/>
        <end position="1811"/>
    </location>
</feature>
<dbReference type="Proteomes" id="UP000253094">
    <property type="component" value="Unassembled WGS sequence"/>
</dbReference>
<reference evidence="3 4" key="1">
    <citation type="submission" date="2018-06" db="EMBL/GenBank/DDBJ databases">
        <title>Sphaerisporangium craniellae sp. nov., isolated from a marine sponge in the South China Sea.</title>
        <authorList>
            <person name="Li L."/>
        </authorList>
    </citation>
    <scope>NUCLEOTIDE SEQUENCE [LARGE SCALE GENOMIC DNA]</scope>
    <source>
        <strain evidence="3 4">CCTCC AA 208026</strain>
    </source>
</reference>
<dbReference type="NCBIfam" id="NF047446">
    <property type="entry name" value="barrel_OmpL47"/>
    <property type="match status" value="1"/>
</dbReference>
<dbReference type="InterPro" id="IPR000601">
    <property type="entry name" value="PKD_dom"/>
</dbReference>
<dbReference type="NCBIfam" id="TIGR02913">
    <property type="entry name" value="HAF_rpt"/>
    <property type="match status" value="1"/>
</dbReference>
<organism evidence="3 4">
    <name type="scientific">Sphaerisporangium album</name>
    <dbReference type="NCBI Taxonomy" id="509200"/>
    <lineage>
        <taxon>Bacteria</taxon>
        <taxon>Bacillati</taxon>
        <taxon>Actinomycetota</taxon>
        <taxon>Actinomycetes</taxon>
        <taxon>Streptosporangiales</taxon>
        <taxon>Streptosporangiaceae</taxon>
        <taxon>Sphaerisporangium</taxon>
    </lineage>
</organism>
<dbReference type="CDD" id="cd00146">
    <property type="entry name" value="PKD"/>
    <property type="match status" value="1"/>
</dbReference>
<dbReference type="PROSITE" id="PS50093">
    <property type="entry name" value="PKD"/>
    <property type="match status" value="1"/>
</dbReference>
<dbReference type="GO" id="GO:0005975">
    <property type="term" value="P:carbohydrate metabolic process"/>
    <property type="evidence" value="ECO:0007669"/>
    <property type="project" value="UniProtKB-ARBA"/>
</dbReference>
<dbReference type="OrthoDB" id="3689053at2"/>
<dbReference type="InterPro" id="IPR003386">
    <property type="entry name" value="LACT/PDAT_acylTrfase"/>
</dbReference>
<dbReference type="Gene3D" id="2.60.40.2810">
    <property type="match status" value="1"/>
</dbReference>
<name>A0A367F7D7_9ACTN</name>
<evidence type="ECO:0000259" key="2">
    <source>
        <dbReference type="PROSITE" id="PS50093"/>
    </source>
</evidence>
<dbReference type="GO" id="GO:0008374">
    <property type="term" value="F:O-acyltransferase activity"/>
    <property type="evidence" value="ECO:0007669"/>
    <property type="project" value="InterPro"/>
</dbReference>
<dbReference type="PANTHER" id="PTHR11440">
    <property type="entry name" value="LECITHIN-CHOLESTEROL ACYLTRANSFERASE-RELATED"/>
    <property type="match status" value="1"/>
</dbReference>
<keyword evidence="4" id="KW-1185">Reference proteome</keyword>
<feature type="domain" description="PKD" evidence="2">
    <location>
        <begin position="1901"/>
        <end position="1969"/>
    </location>
</feature>
<proteinExistence type="predicted"/>
<dbReference type="Pfam" id="PF18911">
    <property type="entry name" value="PKD_4"/>
    <property type="match status" value="1"/>
</dbReference>
<dbReference type="SMART" id="SM00089">
    <property type="entry name" value="PKD"/>
    <property type="match status" value="2"/>
</dbReference>
<dbReference type="Gene3D" id="2.60.40.3440">
    <property type="match status" value="1"/>
</dbReference>
<dbReference type="InterPro" id="IPR058094">
    <property type="entry name" value="Ig-like_OmpL47-like"/>
</dbReference>
<dbReference type="GO" id="GO:0006629">
    <property type="term" value="P:lipid metabolic process"/>
    <property type="evidence" value="ECO:0007669"/>
    <property type="project" value="InterPro"/>
</dbReference>
<dbReference type="NCBIfam" id="NF041523">
    <property type="entry name" value="post_COAP_1"/>
    <property type="match status" value="1"/>
</dbReference>
<dbReference type="SUPFAM" id="SSF49299">
    <property type="entry name" value="PKD domain"/>
    <property type="match status" value="1"/>
</dbReference>
<protein>
    <recommendedName>
        <fullName evidence="2">PKD domain-containing protein</fullName>
    </recommendedName>
</protein>
<dbReference type="InterPro" id="IPR022409">
    <property type="entry name" value="PKD/Chitinase_dom"/>
</dbReference>
<dbReference type="Gene3D" id="3.40.50.1820">
    <property type="entry name" value="alpha/beta hydrolase"/>
    <property type="match status" value="1"/>
</dbReference>
<dbReference type="InterPro" id="IPR035986">
    <property type="entry name" value="PKD_dom_sf"/>
</dbReference>
<dbReference type="Pfam" id="PF02450">
    <property type="entry name" value="LCAT"/>
    <property type="match status" value="1"/>
</dbReference>
<accession>A0A367F7D7</accession>
<dbReference type="Gene3D" id="2.60.40.10">
    <property type="entry name" value="Immunoglobulins"/>
    <property type="match status" value="2"/>
</dbReference>
<comment type="caution">
    <text evidence="3">The sequence shown here is derived from an EMBL/GenBank/DDBJ whole genome shotgun (WGS) entry which is preliminary data.</text>
</comment>
<evidence type="ECO:0000256" key="1">
    <source>
        <dbReference type="SAM" id="MobiDB-lite"/>
    </source>
</evidence>
<dbReference type="Pfam" id="PF17963">
    <property type="entry name" value="Big_9"/>
    <property type="match status" value="2"/>
</dbReference>
<dbReference type="InterPro" id="IPR014262">
    <property type="entry name" value="HAF_rpt"/>
</dbReference>
<gene>
    <name evidence="3" type="ORF">DQ384_30405</name>
</gene>
<dbReference type="SUPFAM" id="SSF53474">
    <property type="entry name" value="alpha/beta-Hydrolases"/>
    <property type="match status" value="1"/>
</dbReference>
<dbReference type="EMBL" id="QOIL01000021">
    <property type="protein sequence ID" value="RCG25839.1"/>
    <property type="molecule type" value="Genomic_DNA"/>
</dbReference>
<sequence length="2111" mass="219981">MPLSRLPGLLARLRTRNTSEQTGPPPRRRRPVLLTLALTLGLCAPLTAVATPKPASAVEGEPKSAAVTDLTGGYGMTGYRLLNFFAGDGEVKTLEGISDKGQVVGTMLAPSSGPAPVPFAWAPGSSMELMPLNDPDLRHWPTGVAGNGTVYGRTGDGSDDRGYVYRARPGEGSAYSAPEVVATPSRPVIAANSRGQILVEDARGFGILTEDGSLNLFPREMWALDMNESGTAAGFFSKQRPDGTSESEPAIWQGGSVQRIGFPPGYPVAYATDINNAGDVLVRANDAAGKTDYFIRSKAGAWTKLDAPKGTPVGAQLAWYDLNDRGEAVGVIRADGVDSAVLWSNGRALALNSLLNPHKGLRLDAAELINKNGVIVGRGMNGVAPMIWAAIPVDPVVFVHGAAASRLSVYKNGEPTQELWLGCHLPPGDSVDRNLLSLYKEDIQNGDVPGDIRAVDALQHEHCDVANDTIAPNLNIYGDLLDRVRGSESYREYQVDGHTDRRTTAGCDMAQSDRMPNMFVYAYDWRQSNVDSARGLADYIGCVRKFWPTRKVDILTHSMGGIVARRYILDDPSASYIDRVVTIGAPWLGAPKLVNVLMTGDFIDSSIVNGPKDVIKRVAGSFPAAHQLMASRIYGDAASVPVVRENGWDLNGKNGDHETYDYDEVKALTNARFTGTHPGDTADEFQSRAGQVDWRGDTSGIKYTHVVGLQAGRNTIGTVVANREKVCEGTWPEHCKERKYISQDLVCGDGTVPLISAERAGRGVDYNAENAEVLLFRSKSTSKADNFKVEHTGMTGNKAVGDAVLARLFTLDPQGPADHSGLGRPGADMDSCITGGVSNLGPANAMAGGAGTATPAPGMGLRYVSVLGGTALTVIDGHGHTTDPEGGTAGYVDDVTLFASDQDDAGMATMPADTEESYRTRVTATGTPLRLTLLEGTQQHPTAATRWIDIPLDKGTVVELTTRPDGTDVLRADADGDGEPEKVIPPTVRLAGADAADVTAPAVTVDAVAANGSTRYVVSASDTGSGVADIAWSTDGSLFNRYEAPLSLDPAATPTLTVFAQDRAGNRSAPVEVKLAELKPSMVTTATLDPAPSGAGWSAGDVKVTLKATASTGGSQVAKVTYQASGAQSVPETSGDGAQASLTITAPGSTTVTFWATAEDGTTERKRTVQVRVDKADPTAQVKAPADASVVSKIEKLAGTAADDASGVARVRVELRDGKGRYWDGKTWTTAQTWLPTAGSTTWARTTGLPSGDELPPGGYRVRTLVSDEAGREVPGGTSTFTVAPDAKRVVFELASDTDLSRNTNAVALNNRGVIAGVRGGAGGSQPIRWSAGKTAKLDLPTGTTSAGVVAVDDDGSVYGQADDSQRTLPVRWDPSGTPSVLQSLASHTQAGVMGVSRDGKTAVGRSDKQPVRWSGTAVAALPLLKEATSGVATGANTAGVIVGTQYIRGDWYPDRARAVIWSGGQVRNLGTLPGHRESTATAVNDLGVVVGTSVLPGAVGQGDRTYGFVYADGAMKPLETFYTGARTTLPKAVNDQGAIVGEFTTNGGTTHAFLAEPGELAVDLNTLLPSGSGWELVRANDINEFGQITGVGRLKGEPRGFLMTVKHAPLAQDVAAATTRGHAVDVALDAFDPDVLDTLTLRVLDGAGQGPAHGTVSAVKDGHVTYTPAAGFTGTDAFGYVADDGDLVSAPAVVTVKIDPGTGQAPTVHDVAATTPESTPVKVTLKAEDADGDALSYRVVQAPAHGTVSGTGPDLTYTPEKGWSGTDTFTWTASDGKEEAAPATATITVTPVNRPPTVSITAPESADEGATVELKAPATDPDGDKLTWNWSSDVGTLSGDGDTVKLVVGDGPADAHITVEVGDGREKATGTATVHVNNRAPVAGEVSTPLAPQAVGTEIELSVRFTDPGADTHTCSVDWNDGSTSPGTVADATCRAKHTYAKAGIYHPTVTVTDDDGASGTATAQAVVVYDPSAGFVTGGGWINSPAGAYKADPALTGKANFGFVSKYKEGATTPTGNTEFQFHAGKVNFKATAYEWMVVSGTRVQYKGSGTINGSGEYTFELTAVDGGKDDRFLIKIWDKASGNVAYDNQIGEAGAALGGGNIVIHTGH</sequence>
<dbReference type="InterPro" id="IPR013783">
    <property type="entry name" value="Ig-like_fold"/>
</dbReference>
<dbReference type="InterPro" id="IPR029058">
    <property type="entry name" value="AB_hydrolase_fold"/>
</dbReference>